<dbReference type="RefSeq" id="WP_395246421.1">
    <property type="nucleotide sequence ID" value="NZ_JBINXB010000001.1"/>
</dbReference>
<feature type="transmembrane region" description="Helical" evidence="5">
    <location>
        <begin position="116"/>
        <end position="140"/>
    </location>
</feature>
<accession>A0ABW7LUX3</accession>
<feature type="transmembrane region" description="Helical" evidence="5">
    <location>
        <begin position="247"/>
        <end position="270"/>
    </location>
</feature>
<feature type="domain" description="Major facilitator superfamily (MFS) profile" evidence="6">
    <location>
        <begin position="1"/>
        <end position="480"/>
    </location>
</feature>
<feature type="transmembrane region" description="Helical" evidence="5">
    <location>
        <begin position="177"/>
        <end position="196"/>
    </location>
</feature>
<comment type="caution">
    <text evidence="7">The sequence shown here is derived from an EMBL/GenBank/DDBJ whole genome shotgun (WGS) entry which is preliminary data.</text>
</comment>
<gene>
    <name evidence="7" type="ORF">ACHMWK_00515</name>
</gene>
<evidence type="ECO:0000313" key="8">
    <source>
        <dbReference type="Proteomes" id="UP001609821"/>
    </source>
</evidence>
<evidence type="ECO:0000256" key="1">
    <source>
        <dbReference type="ARBA" id="ARBA00004141"/>
    </source>
</evidence>
<feature type="transmembrane region" description="Helical" evidence="5">
    <location>
        <begin position="146"/>
        <end position="165"/>
    </location>
</feature>
<feature type="transmembrane region" description="Helical" evidence="5">
    <location>
        <begin position="29"/>
        <end position="49"/>
    </location>
</feature>
<evidence type="ECO:0000256" key="2">
    <source>
        <dbReference type="ARBA" id="ARBA00022692"/>
    </source>
</evidence>
<feature type="transmembrane region" description="Helical" evidence="5">
    <location>
        <begin position="56"/>
        <end position="76"/>
    </location>
</feature>
<feature type="transmembrane region" description="Helical" evidence="5">
    <location>
        <begin position="379"/>
        <end position="402"/>
    </location>
</feature>
<feature type="transmembrane region" description="Helical" evidence="5">
    <location>
        <begin position="276"/>
        <end position="298"/>
    </location>
</feature>
<name>A0ABW7LUX3_9PSED</name>
<dbReference type="PROSITE" id="PS00216">
    <property type="entry name" value="SUGAR_TRANSPORT_1"/>
    <property type="match status" value="1"/>
</dbReference>
<dbReference type="InterPro" id="IPR011701">
    <property type="entry name" value="MFS"/>
</dbReference>
<dbReference type="SUPFAM" id="SSF103473">
    <property type="entry name" value="MFS general substrate transporter"/>
    <property type="match status" value="1"/>
</dbReference>
<dbReference type="PROSITE" id="PS50850">
    <property type="entry name" value="MFS"/>
    <property type="match status" value="1"/>
</dbReference>
<keyword evidence="8" id="KW-1185">Reference proteome</keyword>
<dbReference type="PANTHER" id="PTHR42718">
    <property type="entry name" value="MAJOR FACILITATOR SUPERFAMILY MULTIDRUG TRANSPORTER MFSC"/>
    <property type="match status" value="1"/>
</dbReference>
<evidence type="ECO:0000259" key="6">
    <source>
        <dbReference type="PROSITE" id="PS50850"/>
    </source>
</evidence>
<dbReference type="InterPro" id="IPR005829">
    <property type="entry name" value="Sugar_transporter_CS"/>
</dbReference>
<dbReference type="InterPro" id="IPR036259">
    <property type="entry name" value="MFS_trans_sf"/>
</dbReference>
<feature type="transmembrane region" description="Helical" evidence="5">
    <location>
        <begin position="202"/>
        <end position="226"/>
    </location>
</feature>
<feature type="transmembrane region" description="Helical" evidence="5">
    <location>
        <begin position="310"/>
        <end position="329"/>
    </location>
</feature>
<keyword evidence="4 5" id="KW-0472">Membrane</keyword>
<dbReference type="CDD" id="cd17321">
    <property type="entry name" value="MFS_MMR_MDR_like"/>
    <property type="match status" value="1"/>
</dbReference>
<evidence type="ECO:0000256" key="3">
    <source>
        <dbReference type="ARBA" id="ARBA00022989"/>
    </source>
</evidence>
<dbReference type="Gene3D" id="1.20.1250.20">
    <property type="entry name" value="MFS general substrate transporter like domains"/>
    <property type="match status" value="1"/>
</dbReference>
<proteinExistence type="predicted"/>
<keyword evidence="3 5" id="KW-1133">Transmembrane helix</keyword>
<sequence>MFGLEISSVPAILPTLESVLRSDFKDMQWIMNAYTIACTTVLMATGTLADRYGRKRVFIISLVLFGMTSLGCGWADSASVLIASRFLQGMAGGAMLICQVAVLSHRFQSGVSRGKAFSAWGIVFGIGLGFGPIIGAAIVALSSWEWVFLVHAPIAVLALVLVIVGVDESRDPQRRRLDVLGIISLSLAVLGLSWFITQGAGVGFSSGSSIASLIVAMVSFIVFVVAQRRHVDPMFDFSVLRIRRFSGALLGSAGMNFSFWPFMIYLPLYFQNSLGYASVGTGLALLAYTLPTLVIPPLGERLALRYRPDVVIPAGLFTIGLGFLLMKWGSSVTQASWLTMLPGCLIAGIGLGLTNTPVTNTTTGSVPSARAGMASGIDISARMISLAINIALMGFILVEGILSSLRSQLPGSPDDVQLRLLAESISAGNAAALAQTGQVTTIPVDVANAALAHGFGWVMLYGGIAAWVLVAASCWVFRSSKAAHSHQ</sequence>
<dbReference type="Pfam" id="PF07690">
    <property type="entry name" value="MFS_1"/>
    <property type="match status" value="1"/>
</dbReference>
<dbReference type="Gene3D" id="1.20.1720.10">
    <property type="entry name" value="Multidrug resistance protein D"/>
    <property type="match status" value="1"/>
</dbReference>
<comment type="subcellular location">
    <subcellularLocation>
        <location evidence="1">Membrane</location>
        <topology evidence="1">Multi-pass membrane protein</topology>
    </subcellularLocation>
</comment>
<dbReference type="EMBL" id="JBINXB010000001">
    <property type="protein sequence ID" value="MFH6564491.1"/>
    <property type="molecule type" value="Genomic_DNA"/>
</dbReference>
<evidence type="ECO:0000313" key="7">
    <source>
        <dbReference type="EMBL" id="MFH6564491.1"/>
    </source>
</evidence>
<reference evidence="7 8" key="1">
    <citation type="submission" date="2024-10" db="EMBL/GenBank/DDBJ databases">
        <title>Aeromonas and Pseudomonas from the Cagarras Archipelago, Rio de Janeiro, Brazil.</title>
        <authorList>
            <person name="Canellas A.L.B."/>
            <person name="Laport M.S."/>
        </authorList>
    </citation>
    <scope>NUCLEOTIDE SEQUENCE [LARGE SCALE GENOMIC DNA]</scope>
    <source>
        <strain evidence="7 8">CPF-4</strain>
    </source>
</reference>
<evidence type="ECO:0000256" key="5">
    <source>
        <dbReference type="SAM" id="Phobius"/>
    </source>
</evidence>
<dbReference type="Proteomes" id="UP001609821">
    <property type="component" value="Unassembled WGS sequence"/>
</dbReference>
<feature type="transmembrane region" description="Helical" evidence="5">
    <location>
        <begin position="455"/>
        <end position="477"/>
    </location>
</feature>
<keyword evidence="2 5" id="KW-0812">Transmembrane</keyword>
<dbReference type="InterPro" id="IPR020846">
    <property type="entry name" value="MFS_dom"/>
</dbReference>
<organism evidence="7 8">
    <name type="scientific">Pseudomonas kulmbachensis</name>
    <dbReference type="NCBI Taxonomy" id="3043408"/>
    <lineage>
        <taxon>Bacteria</taxon>
        <taxon>Pseudomonadati</taxon>
        <taxon>Pseudomonadota</taxon>
        <taxon>Gammaproteobacteria</taxon>
        <taxon>Pseudomonadales</taxon>
        <taxon>Pseudomonadaceae</taxon>
        <taxon>Pseudomonas</taxon>
    </lineage>
</organism>
<evidence type="ECO:0000256" key="4">
    <source>
        <dbReference type="ARBA" id="ARBA00023136"/>
    </source>
</evidence>
<feature type="transmembrane region" description="Helical" evidence="5">
    <location>
        <begin position="335"/>
        <end position="358"/>
    </location>
</feature>
<feature type="transmembrane region" description="Helical" evidence="5">
    <location>
        <begin position="82"/>
        <end position="104"/>
    </location>
</feature>
<protein>
    <submittedName>
        <fullName evidence="7">MFS transporter</fullName>
    </submittedName>
</protein>
<dbReference type="PANTHER" id="PTHR42718:SF49">
    <property type="entry name" value="EXPORT PROTEIN"/>
    <property type="match status" value="1"/>
</dbReference>